<dbReference type="PANTHER" id="PTHR42938">
    <property type="entry name" value="FORMATE DEHYDROGENASE 1"/>
    <property type="match status" value="1"/>
</dbReference>
<evidence type="ECO:0000313" key="1">
    <source>
        <dbReference type="EMBL" id="KAK4378348.1"/>
    </source>
</evidence>
<accession>A0AAE1SZ54</accession>
<keyword evidence="2" id="KW-1185">Reference proteome</keyword>
<dbReference type="Proteomes" id="UP001291623">
    <property type="component" value="Unassembled WGS sequence"/>
</dbReference>
<dbReference type="PANTHER" id="PTHR42938:SF7">
    <property type="entry name" value="ERYTHRONATE-4-PHOSPHATE DEHYDROGENASE FAMILY PROTEIN"/>
    <property type="match status" value="1"/>
</dbReference>
<proteinExistence type="predicted"/>
<protein>
    <submittedName>
        <fullName evidence="1">Uncharacterized protein</fullName>
    </submittedName>
</protein>
<dbReference type="EMBL" id="JAVYJV010000001">
    <property type="protein sequence ID" value="KAK4378348.1"/>
    <property type="molecule type" value="Genomic_DNA"/>
</dbReference>
<comment type="caution">
    <text evidence="1">The sequence shown here is derived from an EMBL/GenBank/DDBJ whole genome shotgun (WGS) entry which is preliminary data.</text>
</comment>
<sequence length="332" mass="37282">MENSHENRNGVVAENGHSLMKHSPYQPGFKLSLQWLDLRVFYVRISKCELDDLTTEYLTMNHVPLNRDTLLEVNGARTGIYSDGVSTVLRRDRFDKKSEEVTFVSTDSISMTGSVKFEIFDRGVVMLYGSLELCDSNGFISESENHGQCWSINCETDVLAGSCSSSFLKGNQHLGTDLVSPVIEVYVAGCFSGKPIILTRTLELGHRRRQLRQGMLESIPEYEATESQYHVSSSHAMQVTDHAKPKQEHDEYNLYSRMEYIEGEDGELSWFNAGVRVGVGIGLSVCVGIGIDLVANYGYSLEPSSLNYISHRLHTYPLVLVELKQIVMAYDL</sequence>
<gene>
    <name evidence="1" type="ORF">RND71_000210</name>
</gene>
<reference evidence="1" key="1">
    <citation type="submission" date="2023-12" db="EMBL/GenBank/DDBJ databases">
        <title>Genome assembly of Anisodus tanguticus.</title>
        <authorList>
            <person name="Wang Y.-J."/>
        </authorList>
    </citation>
    <scope>NUCLEOTIDE SEQUENCE</scope>
    <source>
        <strain evidence="1">KB-2021</strain>
        <tissue evidence="1">Leaf</tissue>
    </source>
</reference>
<organism evidence="1 2">
    <name type="scientific">Anisodus tanguticus</name>
    <dbReference type="NCBI Taxonomy" id="243964"/>
    <lineage>
        <taxon>Eukaryota</taxon>
        <taxon>Viridiplantae</taxon>
        <taxon>Streptophyta</taxon>
        <taxon>Embryophyta</taxon>
        <taxon>Tracheophyta</taxon>
        <taxon>Spermatophyta</taxon>
        <taxon>Magnoliopsida</taxon>
        <taxon>eudicotyledons</taxon>
        <taxon>Gunneridae</taxon>
        <taxon>Pentapetalae</taxon>
        <taxon>asterids</taxon>
        <taxon>lamiids</taxon>
        <taxon>Solanales</taxon>
        <taxon>Solanaceae</taxon>
        <taxon>Solanoideae</taxon>
        <taxon>Hyoscyameae</taxon>
        <taxon>Anisodus</taxon>
    </lineage>
</organism>
<dbReference type="AlphaFoldDB" id="A0AAE1SZ54"/>
<evidence type="ECO:0000313" key="2">
    <source>
        <dbReference type="Proteomes" id="UP001291623"/>
    </source>
</evidence>
<dbReference type="GO" id="GO:0004617">
    <property type="term" value="F:phosphoglycerate dehydrogenase activity"/>
    <property type="evidence" value="ECO:0007669"/>
    <property type="project" value="TreeGrafter"/>
</dbReference>
<name>A0AAE1SZ54_9SOLA</name>